<keyword evidence="3 9" id="KW-0418">Kinase</keyword>
<dbReference type="InterPro" id="IPR011009">
    <property type="entry name" value="Kinase-like_dom_sf"/>
</dbReference>
<sequence length="930" mass="101099">MQPLDPGDLKDLLSLLQTALELPEEERRRWLDTLDPSKSHLRPTVAGLLQKQAKHETDDFIAALSEHTRRHPGGSLAPAPFNGAIVGPYRLIEKIGDGGMSSVWLAERDDAVLKRRVALKLPHWWAIAKLSDRAAQERDILAQLEHPNIARLYDAGVTADGRPYLALEYIEGKPIDIFCRENVLDLRTRVQLIAQIARAVAYAHSHLIVHRDLKPSNVLIDAAGQVHLLDFGIAKLIEEGDPANKALTQLGTMLLTPAYASPEQILGQSVTTESDVYSLGLVAYEIFTGYRPYTFKSEANTSWEILSVEIHRPSSVAHEAADARELRGDLDTILMKALKKEASERYGTAAAFADDLERYLRSDPVLAQPDSAGYRLRKFAAKHRLVVGAAGAVVVALAAGLLVATWQLRIAQEERRHAEEVKDFVASIFRSADPFFTGNKQLTAAQLLTFAKERIDREMASQPHDAAELLLIVGEAQSNLEQLDEAKATLERALKNADGVLPADSLQVAAGRTQLASIAVQQGNYDEAEKQIAAAMPVLREHRMQREGARALSSALVSSGFIAGERGDGKRAVAEMREAVEVLRPVLGDNDSETILAMRQLAQEHLLMGEAEEGLKAARIAYESAIRNFGDGGRDNLLVETEDVYGRALVDSGQLEEGIEHLNKAVAGAERIFGSEANSVVSKLTWLARAQMKLGDVKGTVATLERATQLSSEELTRARVQSTLGVALAAARRTDEAVKQLETSVEVIRRLDTTGTAWLSNATSSYGNALVLAGRMEEARKVLTANLQSTPAGPSVADSHNGLGFVALSKKDLVTARTHFEKAKELSSQGPPSRVVVAALLGLGETQFAAKEFAAADETLQAASAAQQKVSQRPTPVAVDIVVARGRLALAQGNRDEAAKLFAQVDEFWQGFAPGSRHAREAAQWQQQAR</sequence>
<dbReference type="InterPro" id="IPR011990">
    <property type="entry name" value="TPR-like_helical_dom_sf"/>
</dbReference>
<gene>
    <name evidence="9" type="ORF">HNQ60_001624</name>
</gene>
<keyword evidence="7" id="KW-0472">Membrane</keyword>
<dbReference type="InterPro" id="IPR019734">
    <property type="entry name" value="TPR_rpt"/>
</dbReference>
<keyword evidence="1 9" id="KW-0808">Transferase</keyword>
<keyword evidence="2 5" id="KW-0547">Nucleotide-binding</keyword>
<dbReference type="RefSeq" id="WP_184330528.1">
    <property type="nucleotide sequence ID" value="NZ_JACHHZ010000002.1"/>
</dbReference>
<comment type="caution">
    <text evidence="9">The sequence shown here is derived from an EMBL/GenBank/DDBJ whole genome shotgun (WGS) entry which is preliminary data.</text>
</comment>
<accession>A0A841HIW1</accession>
<dbReference type="CDD" id="cd14014">
    <property type="entry name" value="STKc_PknB_like"/>
    <property type="match status" value="1"/>
</dbReference>
<evidence type="ECO:0000259" key="8">
    <source>
        <dbReference type="PROSITE" id="PS50011"/>
    </source>
</evidence>
<feature type="domain" description="Protein kinase" evidence="8">
    <location>
        <begin position="89"/>
        <end position="360"/>
    </location>
</feature>
<feature type="binding site" evidence="5">
    <location>
        <position position="120"/>
    </location>
    <ligand>
        <name>ATP</name>
        <dbReference type="ChEBI" id="CHEBI:30616"/>
    </ligand>
</feature>
<protein>
    <submittedName>
        <fullName evidence="9">Serine/threonine-protein kinase</fullName>
        <ecNumber evidence="9">2.7.11.1</ecNumber>
    </submittedName>
</protein>
<proteinExistence type="predicted"/>
<feature type="coiled-coil region" evidence="6">
    <location>
        <begin position="473"/>
        <end position="500"/>
    </location>
</feature>
<feature type="transmembrane region" description="Helical" evidence="7">
    <location>
        <begin position="385"/>
        <end position="406"/>
    </location>
</feature>
<dbReference type="PROSITE" id="PS50011">
    <property type="entry name" value="PROTEIN_KINASE_DOM"/>
    <property type="match status" value="1"/>
</dbReference>
<dbReference type="EMBL" id="JACHHZ010000002">
    <property type="protein sequence ID" value="MBB6092746.1"/>
    <property type="molecule type" value="Genomic_DNA"/>
</dbReference>
<dbReference type="Proteomes" id="UP000588068">
    <property type="component" value="Unassembled WGS sequence"/>
</dbReference>
<dbReference type="PANTHER" id="PTHR43289:SF34">
    <property type="entry name" value="SERINE_THREONINE-PROTEIN KINASE YBDM-RELATED"/>
    <property type="match status" value="1"/>
</dbReference>
<keyword evidence="10" id="KW-1185">Reference proteome</keyword>
<organism evidence="9 10">
    <name type="scientific">Povalibacter uvarum</name>
    <dbReference type="NCBI Taxonomy" id="732238"/>
    <lineage>
        <taxon>Bacteria</taxon>
        <taxon>Pseudomonadati</taxon>
        <taxon>Pseudomonadota</taxon>
        <taxon>Gammaproteobacteria</taxon>
        <taxon>Steroidobacterales</taxon>
        <taxon>Steroidobacteraceae</taxon>
        <taxon>Povalibacter</taxon>
    </lineage>
</organism>
<evidence type="ECO:0000256" key="4">
    <source>
        <dbReference type="ARBA" id="ARBA00022840"/>
    </source>
</evidence>
<dbReference type="AlphaFoldDB" id="A0A841HIW1"/>
<name>A0A841HIW1_9GAMM</name>
<dbReference type="Pfam" id="PF13181">
    <property type="entry name" value="TPR_8"/>
    <property type="match status" value="1"/>
</dbReference>
<keyword evidence="4 5" id="KW-0067">ATP-binding</keyword>
<evidence type="ECO:0000256" key="6">
    <source>
        <dbReference type="SAM" id="Coils"/>
    </source>
</evidence>
<evidence type="ECO:0000256" key="1">
    <source>
        <dbReference type="ARBA" id="ARBA00022679"/>
    </source>
</evidence>
<dbReference type="PROSITE" id="PS00108">
    <property type="entry name" value="PROTEIN_KINASE_ST"/>
    <property type="match status" value="1"/>
</dbReference>
<evidence type="ECO:0000313" key="10">
    <source>
        <dbReference type="Proteomes" id="UP000588068"/>
    </source>
</evidence>
<dbReference type="Gene3D" id="3.30.200.20">
    <property type="entry name" value="Phosphorylase Kinase, domain 1"/>
    <property type="match status" value="1"/>
</dbReference>
<dbReference type="Gene3D" id="1.10.510.10">
    <property type="entry name" value="Transferase(Phosphotransferase) domain 1"/>
    <property type="match status" value="1"/>
</dbReference>
<dbReference type="GO" id="GO:0005524">
    <property type="term" value="F:ATP binding"/>
    <property type="evidence" value="ECO:0007669"/>
    <property type="project" value="UniProtKB-UniRule"/>
</dbReference>
<evidence type="ECO:0000256" key="3">
    <source>
        <dbReference type="ARBA" id="ARBA00022777"/>
    </source>
</evidence>
<keyword evidence="7" id="KW-0812">Transmembrane</keyword>
<dbReference type="PROSITE" id="PS00107">
    <property type="entry name" value="PROTEIN_KINASE_ATP"/>
    <property type="match status" value="1"/>
</dbReference>
<reference evidence="9 10" key="1">
    <citation type="submission" date="2020-08" db="EMBL/GenBank/DDBJ databases">
        <title>Genomic Encyclopedia of Type Strains, Phase IV (KMG-IV): sequencing the most valuable type-strain genomes for metagenomic binning, comparative biology and taxonomic classification.</title>
        <authorList>
            <person name="Goeker M."/>
        </authorList>
    </citation>
    <scope>NUCLEOTIDE SEQUENCE [LARGE SCALE GENOMIC DNA]</scope>
    <source>
        <strain evidence="9 10">DSM 26723</strain>
    </source>
</reference>
<evidence type="ECO:0000313" key="9">
    <source>
        <dbReference type="EMBL" id="MBB6092746.1"/>
    </source>
</evidence>
<dbReference type="SMART" id="SM00220">
    <property type="entry name" value="S_TKc"/>
    <property type="match status" value="1"/>
</dbReference>
<dbReference type="PANTHER" id="PTHR43289">
    <property type="entry name" value="MITOGEN-ACTIVATED PROTEIN KINASE KINASE KINASE 20-RELATED"/>
    <property type="match status" value="1"/>
</dbReference>
<dbReference type="SMART" id="SM00028">
    <property type="entry name" value="TPR"/>
    <property type="match status" value="7"/>
</dbReference>
<dbReference type="EC" id="2.7.11.1" evidence="9"/>
<evidence type="ECO:0000256" key="2">
    <source>
        <dbReference type="ARBA" id="ARBA00022741"/>
    </source>
</evidence>
<evidence type="ECO:0000256" key="7">
    <source>
        <dbReference type="SAM" id="Phobius"/>
    </source>
</evidence>
<dbReference type="SUPFAM" id="SSF48452">
    <property type="entry name" value="TPR-like"/>
    <property type="match status" value="3"/>
</dbReference>
<dbReference type="GO" id="GO:0004674">
    <property type="term" value="F:protein serine/threonine kinase activity"/>
    <property type="evidence" value="ECO:0007669"/>
    <property type="project" value="UniProtKB-EC"/>
</dbReference>
<dbReference type="Pfam" id="PF00069">
    <property type="entry name" value="Pkinase"/>
    <property type="match status" value="1"/>
</dbReference>
<dbReference type="InterPro" id="IPR017441">
    <property type="entry name" value="Protein_kinase_ATP_BS"/>
</dbReference>
<evidence type="ECO:0000256" key="5">
    <source>
        <dbReference type="PROSITE-ProRule" id="PRU10141"/>
    </source>
</evidence>
<dbReference type="Gene3D" id="1.25.40.10">
    <property type="entry name" value="Tetratricopeptide repeat domain"/>
    <property type="match status" value="3"/>
</dbReference>
<dbReference type="InterPro" id="IPR008271">
    <property type="entry name" value="Ser/Thr_kinase_AS"/>
</dbReference>
<keyword evidence="7" id="KW-1133">Transmembrane helix</keyword>
<keyword evidence="6" id="KW-0175">Coiled coil</keyword>
<dbReference type="SUPFAM" id="SSF56112">
    <property type="entry name" value="Protein kinase-like (PK-like)"/>
    <property type="match status" value="1"/>
</dbReference>
<dbReference type="InterPro" id="IPR000719">
    <property type="entry name" value="Prot_kinase_dom"/>
</dbReference>